<dbReference type="GO" id="GO:0004222">
    <property type="term" value="F:metalloendopeptidase activity"/>
    <property type="evidence" value="ECO:0007669"/>
    <property type="project" value="InterPro"/>
</dbReference>
<organism evidence="10 12">
    <name type="scientific">Heyndrickxia ginsengihumi</name>
    <dbReference type="NCBI Taxonomy" id="363870"/>
    <lineage>
        <taxon>Bacteria</taxon>
        <taxon>Bacillati</taxon>
        <taxon>Bacillota</taxon>
        <taxon>Bacilli</taxon>
        <taxon>Bacillales</taxon>
        <taxon>Bacillaceae</taxon>
        <taxon>Heyndrickxia</taxon>
    </lineage>
</organism>
<evidence type="ECO:0000256" key="4">
    <source>
        <dbReference type="ARBA" id="ARBA00022722"/>
    </source>
</evidence>
<comment type="cofactor">
    <cofactor evidence="9">
        <name>Zn(2+)</name>
        <dbReference type="ChEBI" id="CHEBI:29105"/>
    </cofactor>
    <text evidence="9">Binds 1 zinc ion.</text>
</comment>
<keyword evidence="6 9" id="KW-0255">Endonuclease</keyword>
<dbReference type="OrthoDB" id="9807740at2"/>
<evidence type="ECO:0000256" key="6">
    <source>
        <dbReference type="ARBA" id="ARBA00022759"/>
    </source>
</evidence>
<evidence type="ECO:0000256" key="8">
    <source>
        <dbReference type="ARBA" id="ARBA00022833"/>
    </source>
</evidence>
<keyword evidence="8 9" id="KW-0862">Zinc</keyword>
<comment type="caution">
    <text evidence="10">The sequence shown here is derived from an EMBL/GenBank/DDBJ whole genome shotgun (WGS) entry which is preliminary data.</text>
</comment>
<reference evidence="11" key="2">
    <citation type="submission" date="2020-02" db="EMBL/GenBank/DDBJ databases">
        <authorList>
            <person name="Feng H."/>
        </authorList>
    </citation>
    <scope>NUCLEOTIDE SEQUENCE [LARGE SCALE GENOMIC DNA]</scope>
    <source>
        <strain evidence="11">Gsoil 114</strain>
    </source>
</reference>
<dbReference type="EMBL" id="JRUN01000029">
    <property type="protein sequence ID" value="KHD85194.1"/>
    <property type="molecule type" value="Genomic_DNA"/>
</dbReference>
<keyword evidence="5 9" id="KW-0479">Metal-binding</keyword>
<dbReference type="HAMAP" id="MF_00009">
    <property type="entry name" value="Endoribonucl_YbeY"/>
    <property type="match status" value="1"/>
</dbReference>
<keyword evidence="13" id="KW-1185">Reference proteome</keyword>
<dbReference type="RefSeq" id="WP_025726675.1">
    <property type="nucleotide sequence ID" value="NZ_JAAIWK010000008.1"/>
</dbReference>
<dbReference type="EC" id="3.1.-.-" evidence="9"/>
<comment type="similarity">
    <text evidence="1 9">Belongs to the endoribonuclease YbeY family.</text>
</comment>
<dbReference type="GO" id="GO:0008270">
    <property type="term" value="F:zinc ion binding"/>
    <property type="evidence" value="ECO:0007669"/>
    <property type="project" value="UniProtKB-UniRule"/>
</dbReference>
<dbReference type="SUPFAM" id="SSF55486">
    <property type="entry name" value="Metalloproteases ('zincins'), catalytic domain"/>
    <property type="match status" value="1"/>
</dbReference>
<protein>
    <recommendedName>
        <fullName evidence="9">Endoribonuclease YbeY</fullName>
        <ecNumber evidence="9">3.1.-.-</ecNumber>
    </recommendedName>
</protein>
<evidence type="ECO:0000256" key="7">
    <source>
        <dbReference type="ARBA" id="ARBA00022801"/>
    </source>
</evidence>
<keyword evidence="3 9" id="KW-0698">rRNA processing</keyword>
<keyword evidence="4 9" id="KW-0540">Nuclease</keyword>
<dbReference type="PROSITE" id="PS01306">
    <property type="entry name" value="UPF0054"/>
    <property type="match status" value="1"/>
</dbReference>
<name>A0A0A6VF50_9BACI</name>
<evidence type="ECO:0000313" key="10">
    <source>
        <dbReference type="EMBL" id="KHD85194.1"/>
    </source>
</evidence>
<evidence type="ECO:0000313" key="13">
    <source>
        <dbReference type="Proteomes" id="UP000476934"/>
    </source>
</evidence>
<evidence type="ECO:0000313" key="12">
    <source>
        <dbReference type="Proteomes" id="UP000030588"/>
    </source>
</evidence>
<keyword evidence="7 9" id="KW-0378">Hydrolase</keyword>
<dbReference type="GO" id="GO:0005737">
    <property type="term" value="C:cytoplasm"/>
    <property type="evidence" value="ECO:0007669"/>
    <property type="project" value="UniProtKB-SubCell"/>
</dbReference>
<feature type="binding site" evidence="9">
    <location>
        <position position="132"/>
    </location>
    <ligand>
        <name>Zn(2+)</name>
        <dbReference type="ChEBI" id="CHEBI:29105"/>
        <note>catalytic</note>
    </ligand>
</feature>
<dbReference type="Pfam" id="PF02130">
    <property type="entry name" value="YbeY"/>
    <property type="match status" value="1"/>
</dbReference>
<dbReference type="PANTHER" id="PTHR46986">
    <property type="entry name" value="ENDORIBONUCLEASE YBEY, CHLOROPLASTIC"/>
    <property type="match status" value="1"/>
</dbReference>
<reference evidence="10 12" key="1">
    <citation type="submission" date="2014-10" db="EMBL/GenBank/DDBJ databases">
        <title>Draft genome of phytase producing Bacillus ginsengihumi strain M2.11.</title>
        <authorList>
            <person name="Toymentseva A."/>
            <person name="Boulygina E.A."/>
            <person name="Kazakov S.V."/>
            <person name="Kayumov I."/>
            <person name="Suleimanova A.D."/>
            <person name="Mardanova A.M."/>
            <person name="Maria S.N."/>
            <person name="Sergey M.Y."/>
            <person name="Sharipova M.R."/>
        </authorList>
    </citation>
    <scope>NUCLEOTIDE SEQUENCE [LARGE SCALE GENOMIC DNA]</scope>
    <source>
        <strain evidence="10 12">M2.11</strain>
    </source>
</reference>
<accession>A0A0A6VF50</accession>
<dbReference type="PANTHER" id="PTHR46986:SF1">
    <property type="entry name" value="ENDORIBONUCLEASE YBEY, CHLOROPLASTIC"/>
    <property type="match status" value="1"/>
</dbReference>
<proteinExistence type="inferred from homology"/>
<feature type="binding site" evidence="9">
    <location>
        <position position="122"/>
    </location>
    <ligand>
        <name>Zn(2+)</name>
        <dbReference type="ChEBI" id="CHEBI:29105"/>
        <note>catalytic</note>
    </ligand>
</feature>
<comment type="subcellular location">
    <subcellularLocation>
        <location evidence="9">Cytoplasm</location>
    </subcellularLocation>
</comment>
<evidence type="ECO:0000256" key="2">
    <source>
        <dbReference type="ARBA" id="ARBA00022517"/>
    </source>
</evidence>
<comment type="function">
    <text evidence="9">Single strand-specific metallo-endoribonuclease involved in late-stage 70S ribosome quality control and in maturation of the 3' terminus of the 16S rRNA.</text>
</comment>
<keyword evidence="2 9" id="KW-0690">Ribosome biogenesis</keyword>
<reference evidence="11 13" key="3">
    <citation type="submission" date="2020-03" db="EMBL/GenBank/DDBJ databases">
        <title>Bacillus aquiflavi sp. nov., isolated from yellow water of strong flavor Chinese baijiu in Yibin region of China.</title>
        <authorList>
            <person name="Xie J."/>
        </authorList>
    </citation>
    <scope>NUCLEOTIDE SEQUENCE [LARGE SCALE GENOMIC DNA]</scope>
    <source>
        <strain evidence="11 13">Gsoil 114</strain>
    </source>
</reference>
<evidence type="ECO:0000256" key="9">
    <source>
        <dbReference type="HAMAP-Rule" id="MF_00009"/>
    </source>
</evidence>
<gene>
    <name evidence="9 11" type="primary">ybeY</name>
    <name evidence="11" type="ORF">G4D61_06895</name>
    <name evidence="10" type="ORF">NG54_10555</name>
</gene>
<dbReference type="InterPro" id="IPR020549">
    <property type="entry name" value="YbeY_CS"/>
</dbReference>
<dbReference type="EMBL" id="JAAIWK010000008">
    <property type="protein sequence ID" value="NEY19698.1"/>
    <property type="molecule type" value="Genomic_DNA"/>
</dbReference>
<dbReference type="Gene3D" id="3.40.390.30">
    <property type="entry name" value="Metalloproteases ('zincins'), catalytic domain"/>
    <property type="match status" value="1"/>
</dbReference>
<feature type="binding site" evidence="9">
    <location>
        <position position="126"/>
    </location>
    <ligand>
        <name>Zn(2+)</name>
        <dbReference type="ChEBI" id="CHEBI:29105"/>
        <note>catalytic</note>
    </ligand>
</feature>
<sequence>MTLSIDFIDETNELTEEGFQLIEDLLNYAASMESVENGTEVSVTFVSNERIQEINREYRDKDQPTDVISFALEELGEGEVEIAGADMPRILGDIIISVPRAHEQAKEYGHSFTRELGFLSVHGFLHLLGYDHMTKEDEKVMFGRQREILDGYGLKR</sequence>
<evidence type="ECO:0000256" key="5">
    <source>
        <dbReference type="ARBA" id="ARBA00022723"/>
    </source>
</evidence>
<dbReference type="GO" id="GO:0004521">
    <property type="term" value="F:RNA endonuclease activity"/>
    <property type="evidence" value="ECO:0007669"/>
    <property type="project" value="UniProtKB-UniRule"/>
</dbReference>
<evidence type="ECO:0000256" key="1">
    <source>
        <dbReference type="ARBA" id="ARBA00010875"/>
    </source>
</evidence>
<dbReference type="STRING" id="363870.NG54_10555"/>
<dbReference type="NCBIfam" id="TIGR00043">
    <property type="entry name" value="rRNA maturation RNase YbeY"/>
    <property type="match status" value="1"/>
</dbReference>
<evidence type="ECO:0000256" key="3">
    <source>
        <dbReference type="ARBA" id="ARBA00022552"/>
    </source>
</evidence>
<dbReference type="InterPro" id="IPR023091">
    <property type="entry name" value="MetalPrtase_cat_dom_sf_prd"/>
</dbReference>
<dbReference type="AlphaFoldDB" id="A0A0A6VF50"/>
<dbReference type="InterPro" id="IPR002036">
    <property type="entry name" value="YbeY"/>
</dbReference>
<evidence type="ECO:0000313" key="11">
    <source>
        <dbReference type="EMBL" id="NEY19698.1"/>
    </source>
</evidence>
<dbReference type="Proteomes" id="UP000030588">
    <property type="component" value="Unassembled WGS sequence"/>
</dbReference>
<dbReference type="GO" id="GO:0006364">
    <property type="term" value="P:rRNA processing"/>
    <property type="evidence" value="ECO:0007669"/>
    <property type="project" value="UniProtKB-UniRule"/>
</dbReference>
<keyword evidence="9" id="KW-0963">Cytoplasm</keyword>
<dbReference type="Proteomes" id="UP000476934">
    <property type="component" value="Unassembled WGS sequence"/>
</dbReference>